<reference evidence="1 2" key="1">
    <citation type="submission" date="2016-10" db="EMBL/GenBank/DDBJ databases">
        <authorList>
            <person name="de Groot N.N."/>
        </authorList>
    </citation>
    <scope>NUCLEOTIDE SEQUENCE [LARGE SCALE GENOMIC DNA]</scope>
    <source>
        <strain evidence="1 2">DSM 14045</strain>
    </source>
</reference>
<dbReference type="InterPro" id="IPR036584">
    <property type="entry name" value="FliS_sf"/>
</dbReference>
<dbReference type="CDD" id="cd16098">
    <property type="entry name" value="FliS"/>
    <property type="match status" value="1"/>
</dbReference>
<keyword evidence="1" id="KW-0966">Cell projection</keyword>
<dbReference type="EMBL" id="FNPG01000030">
    <property type="protein sequence ID" value="SDY71106.1"/>
    <property type="molecule type" value="Genomic_DNA"/>
</dbReference>
<dbReference type="OrthoDB" id="1767099at2"/>
<organism evidence="1 2">
    <name type="scientific">Lachnobacterium bovis DSM 14045</name>
    <dbReference type="NCBI Taxonomy" id="1122142"/>
    <lineage>
        <taxon>Bacteria</taxon>
        <taxon>Bacillati</taxon>
        <taxon>Bacillota</taxon>
        <taxon>Clostridia</taxon>
        <taxon>Lachnospirales</taxon>
        <taxon>Lachnospiraceae</taxon>
        <taxon>Lachnobacterium</taxon>
    </lineage>
</organism>
<proteinExistence type="predicted"/>
<dbReference type="SUPFAM" id="SSF101116">
    <property type="entry name" value="Flagellar export chaperone FliS"/>
    <property type="match status" value="1"/>
</dbReference>
<accession>A0A1H3M3G0</accession>
<gene>
    <name evidence="1" type="ORF">SAMN02910414_02203</name>
</gene>
<protein>
    <submittedName>
        <fullName evidence="1">Flagellar protein FliS</fullName>
    </submittedName>
</protein>
<dbReference type="RefSeq" id="WP_074718908.1">
    <property type="nucleotide sequence ID" value="NZ_FNPG01000030.1"/>
</dbReference>
<dbReference type="InterPro" id="IPR003713">
    <property type="entry name" value="FliS"/>
</dbReference>
<dbReference type="Pfam" id="PF02561">
    <property type="entry name" value="FliS"/>
    <property type="match status" value="1"/>
</dbReference>
<keyword evidence="1" id="KW-0969">Cilium</keyword>
<keyword evidence="2" id="KW-1185">Reference proteome</keyword>
<name>A0A1H3M3G0_9FIRM</name>
<evidence type="ECO:0000313" key="2">
    <source>
        <dbReference type="Proteomes" id="UP000183918"/>
    </source>
</evidence>
<dbReference type="Proteomes" id="UP000183918">
    <property type="component" value="Unassembled WGS sequence"/>
</dbReference>
<sequence>MTQEKIQEFTRRLSQCNKSELTLINYEIVFTYMDDAKESHVKGDYEEFKKNIEWAQKAIEELRGALNFEYELSNNLNEIYLFCNRCLSECIYKNSTDSIVEAKSLMNRLYESFKVAAQSDDSEKMMDNVQSVYAGITYSKDNLNETYSNDTNRGFLA</sequence>
<dbReference type="GO" id="GO:0044780">
    <property type="term" value="P:bacterial-type flagellum assembly"/>
    <property type="evidence" value="ECO:0007669"/>
    <property type="project" value="InterPro"/>
</dbReference>
<dbReference type="STRING" id="1122142.SAMN02910414_02203"/>
<evidence type="ECO:0000313" key="1">
    <source>
        <dbReference type="EMBL" id="SDY71106.1"/>
    </source>
</evidence>
<keyword evidence="1" id="KW-0282">Flagellum</keyword>
<dbReference type="Gene3D" id="1.20.120.340">
    <property type="entry name" value="Flagellar protein FliS"/>
    <property type="match status" value="1"/>
</dbReference>
<dbReference type="AlphaFoldDB" id="A0A1H3M3G0"/>